<evidence type="ECO:0000313" key="5">
    <source>
        <dbReference type="Proteomes" id="UP000261540"/>
    </source>
</evidence>
<feature type="signal peptide" evidence="2">
    <location>
        <begin position="1"/>
        <end position="22"/>
    </location>
</feature>
<dbReference type="PANTHER" id="PTHR22803">
    <property type="entry name" value="MANNOSE, PHOSPHOLIPASE, LECTIN RECEPTOR RELATED"/>
    <property type="match status" value="1"/>
</dbReference>
<accession>A0A3B3S098</accession>
<dbReference type="Pfam" id="PF00059">
    <property type="entry name" value="Lectin_C"/>
    <property type="match status" value="1"/>
</dbReference>
<reference evidence="4" key="2">
    <citation type="submission" date="2025-09" db="UniProtKB">
        <authorList>
            <consortium name="Ensembl"/>
        </authorList>
    </citation>
    <scope>IDENTIFICATION</scope>
</reference>
<evidence type="ECO:0000256" key="2">
    <source>
        <dbReference type="SAM" id="SignalP"/>
    </source>
</evidence>
<dbReference type="Ensembl" id="ENSPKIT00000004860.1">
    <property type="protein sequence ID" value="ENSPKIP00000024159.1"/>
    <property type="gene ID" value="ENSPKIG00000007494.1"/>
</dbReference>
<dbReference type="Gene3D" id="3.10.100.10">
    <property type="entry name" value="Mannose-Binding Protein A, subunit A"/>
    <property type="match status" value="1"/>
</dbReference>
<evidence type="ECO:0000313" key="4">
    <source>
        <dbReference type="Ensembl" id="ENSPKIP00000024159.1"/>
    </source>
</evidence>
<dbReference type="InterPro" id="IPR001304">
    <property type="entry name" value="C-type_lectin-like"/>
</dbReference>
<reference evidence="4" key="1">
    <citation type="submission" date="2025-08" db="UniProtKB">
        <authorList>
            <consortium name="Ensembl"/>
        </authorList>
    </citation>
    <scope>IDENTIFICATION</scope>
</reference>
<organism evidence="4 5">
    <name type="scientific">Paramormyrops kingsleyae</name>
    <dbReference type="NCBI Taxonomy" id="1676925"/>
    <lineage>
        <taxon>Eukaryota</taxon>
        <taxon>Metazoa</taxon>
        <taxon>Chordata</taxon>
        <taxon>Craniata</taxon>
        <taxon>Vertebrata</taxon>
        <taxon>Euteleostomi</taxon>
        <taxon>Actinopterygii</taxon>
        <taxon>Neopterygii</taxon>
        <taxon>Teleostei</taxon>
        <taxon>Osteoglossocephala</taxon>
        <taxon>Osteoglossomorpha</taxon>
        <taxon>Osteoglossiformes</taxon>
        <taxon>Mormyridae</taxon>
        <taxon>Paramormyrops</taxon>
    </lineage>
</organism>
<feature type="domain" description="C-type lectin" evidence="3">
    <location>
        <begin position="47"/>
        <end position="168"/>
    </location>
</feature>
<dbReference type="SMART" id="SM00034">
    <property type="entry name" value="CLECT"/>
    <property type="match status" value="1"/>
</dbReference>
<keyword evidence="2" id="KW-0732">Signal</keyword>
<evidence type="ECO:0000259" key="3">
    <source>
        <dbReference type="PROSITE" id="PS50041"/>
    </source>
</evidence>
<feature type="chain" id="PRO_5017379717" description="C-type lectin domain-containing protein" evidence="2">
    <location>
        <begin position="23"/>
        <end position="198"/>
    </location>
</feature>
<dbReference type="InterPro" id="IPR050111">
    <property type="entry name" value="C-type_lectin/snaclec_domain"/>
</dbReference>
<dbReference type="GeneTree" id="ENSGT00940000164599"/>
<keyword evidence="5" id="KW-1185">Reference proteome</keyword>
<evidence type="ECO:0000256" key="1">
    <source>
        <dbReference type="ARBA" id="ARBA00023157"/>
    </source>
</evidence>
<dbReference type="InterPro" id="IPR016187">
    <property type="entry name" value="CTDL_fold"/>
</dbReference>
<proteinExistence type="predicted"/>
<dbReference type="PROSITE" id="PS50041">
    <property type="entry name" value="C_TYPE_LECTIN_2"/>
    <property type="match status" value="1"/>
</dbReference>
<dbReference type="InterPro" id="IPR018378">
    <property type="entry name" value="C-type_lectin_CS"/>
</dbReference>
<dbReference type="CDD" id="cd00037">
    <property type="entry name" value="CLECT"/>
    <property type="match status" value="1"/>
</dbReference>
<keyword evidence="1" id="KW-1015">Disulfide bond</keyword>
<name>A0A3B3S098_9TELE</name>
<protein>
    <recommendedName>
        <fullName evidence="3">C-type lectin domain-containing protein</fullName>
    </recommendedName>
</protein>
<dbReference type="InterPro" id="IPR016186">
    <property type="entry name" value="C-type_lectin-like/link_sf"/>
</dbReference>
<sequence length="198" mass="23377">HIFAIGIMSVVVFCALPDTVSVEEEQNQTSFLLRRCLGRHHRDWYRVGSYCMKYFNTPLSFSNAEIACRQKVPGGRLASVHNLRANTDLVSIVKKCNFRQWSVWLGAMRLYKSNRFIWTDGSRWNFQKWAPGEPNNLWNNENCVESYIQYTGNWNDIPCEALRPFICAFKSGSRRWKTEKCWKHDTAWLIKITQRMKR</sequence>
<dbReference type="AlphaFoldDB" id="A0A3B3S098"/>
<dbReference type="SUPFAM" id="SSF56436">
    <property type="entry name" value="C-type lectin-like"/>
    <property type="match status" value="1"/>
</dbReference>
<dbReference type="PROSITE" id="PS00615">
    <property type="entry name" value="C_TYPE_LECTIN_1"/>
    <property type="match status" value="1"/>
</dbReference>
<dbReference type="Proteomes" id="UP000261540">
    <property type="component" value="Unplaced"/>
</dbReference>